<proteinExistence type="predicted"/>
<feature type="region of interest" description="Disordered" evidence="1">
    <location>
        <begin position="1"/>
        <end position="31"/>
    </location>
</feature>
<feature type="region of interest" description="Disordered" evidence="1">
    <location>
        <begin position="205"/>
        <end position="243"/>
    </location>
</feature>
<organism evidence="3 4">
    <name type="scientific">Kalanchoe fedtschenkoi</name>
    <name type="common">Lavender scallops</name>
    <name type="synonym">South American air plant</name>
    <dbReference type="NCBI Taxonomy" id="63787"/>
    <lineage>
        <taxon>Eukaryota</taxon>
        <taxon>Viridiplantae</taxon>
        <taxon>Streptophyta</taxon>
        <taxon>Embryophyta</taxon>
        <taxon>Tracheophyta</taxon>
        <taxon>Spermatophyta</taxon>
        <taxon>Magnoliopsida</taxon>
        <taxon>eudicotyledons</taxon>
        <taxon>Gunneridae</taxon>
        <taxon>Pentapetalae</taxon>
        <taxon>Saxifragales</taxon>
        <taxon>Crassulaceae</taxon>
        <taxon>Kalanchoe</taxon>
    </lineage>
</organism>
<evidence type="ECO:0000256" key="2">
    <source>
        <dbReference type="SAM" id="Phobius"/>
    </source>
</evidence>
<keyword evidence="2" id="KW-0472">Membrane</keyword>
<evidence type="ECO:0008006" key="5">
    <source>
        <dbReference type="Google" id="ProtNLM"/>
    </source>
</evidence>
<name>A0A7N0U5W0_KALFE</name>
<dbReference type="InterPro" id="IPR006461">
    <property type="entry name" value="PLAC_motif_containing"/>
</dbReference>
<keyword evidence="2" id="KW-0812">Transmembrane</keyword>
<sequence length="243" mass="26632">MAEGNAQSKYVKLTKEQTGPVEDIQPGELNQPMQLPGRKCHECGQTLPESYQPPGDEPWTTGIFGCLEDTESCWTGLFCPCVLFGRNVESLSEEDTPWNRPCICHAVFVEGGLALAVATAVLSGVIDPGTTFLITEGLLFSWWMCGVYTGLVRTNLQKKYHLKNAPCDPCLTHCCMHWCALCQEHREMKGRLADDAAMPMTVINPPPLQEMTSTTPKDNGHDHPSSSSNGARAQDGHVEVQAL</sequence>
<evidence type="ECO:0000313" key="4">
    <source>
        <dbReference type="Proteomes" id="UP000594263"/>
    </source>
</evidence>
<feature type="transmembrane region" description="Helical" evidence="2">
    <location>
        <begin position="132"/>
        <end position="151"/>
    </location>
</feature>
<feature type="transmembrane region" description="Helical" evidence="2">
    <location>
        <begin position="107"/>
        <end position="126"/>
    </location>
</feature>
<evidence type="ECO:0000313" key="3">
    <source>
        <dbReference type="EnsemblPlants" id="Kaladp0055s0401.1.v1.1"/>
    </source>
</evidence>
<accession>A0A7N0U5W0</accession>
<dbReference type="Pfam" id="PF04749">
    <property type="entry name" value="PLAC8"/>
    <property type="match status" value="1"/>
</dbReference>
<reference evidence="3" key="1">
    <citation type="submission" date="2021-01" db="UniProtKB">
        <authorList>
            <consortium name="EnsemblPlants"/>
        </authorList>
    </citation>
    <scope>IDENTIFICATION</scope>
</reference>
<evidence type="ECO:0000256" key="1">
    <source>
        <dbReference type="SAM" id="MobiDB-lite"/>
    </source>
</evidence>
<feature type="compositionally biased region" description="Basic and acidic residues" evidence="1">
    <location>
        <begin position="234"/>
        <end position="243"/>
    </location>
</feature>
<keyword evidence="2" id="KW-1133">Transmembrane helix</keyword>
<protein>
    <recommendedName>
        <fullName evidence="5">Cell number regulator 6</fullName>
    </recommendedName>
</protein>
<dbReference type="Proteomes" id="UP000594263">
    <property type="component" value="Unplaced"/>
</dbReference>
<keyword evidence="4" id="KW-1185">Reference proteome</keyword>
<dbReference type="OMA" id="STGHEHN"/>
<dbReference type="Gramene" id="Kaladp0055s0401.1.v1.1">
    <property type="protein sequence ID" value="Kaladp0055s0401.1.v1.1"/>
    <property type="gene ID" value="Kaladp0055s0401.v1.1"/>
</dbReference>
<dbReference type="NCBIfam" id="TIGR01571">
    <property type="entry name" value="A_thal_Cys_rich"/>
    <property type="match status" value="1"/>
</dbReference>
<dbReference type="EnsemblPlants" id="Kaladp0055s0401.1.v1.1">
    <property type="protein sequence ID" value="Kaladp0055s0401.1.v1.1"/>
    <property type="gene ID" value="Kaladp0055s0401.v1.1"/>
</dbReference>
<dbReference type="AlphaFoldDB" id="A0A7N0U5W0"/>
<dbReference type="PANTHER" id="PTHR15907">
    <property type="entry name" value="DUF614 FAMILY PROTEIN-RELATED"/>
    <property type="match status" value="1"/>
</dbReference>